<dbReference type="OrthoDB" id="10488502at2759"/>
<evidence type="ECO:0000313" key="2">
    <source>
        <dbReference type="Proteomes" id="UP000011185"/>
    </source>
</evidence>
<dbReference type="VEuPathDB" id="MicrosporidiaDB:THOM_1719"/>
<organism evidence="1 2">
    <name type="scientific">Trachipleistophora hominis</name>
    <name type="common">Microsporidian parasite</name>
    <dbReference type="NCBI Taxonomy" id="72359"/>
    <lineage>
        <taxon>Eukaryota</taxon>
        <taxon>Fungi</taxon>
        <taxon>Fungi incertae sedis</taxon>
        <taxon>Microsporidia</taxon>
        <taxon>Pleistophoridae</taxon>
        <taxon>Trachipleistophora</taxon>
    </lineage>
</organism>
<reference evidence="1 2" key="1">
    <citation type="journal article" date="2012" name="PLoS Pathog.">
        <title>The genome of the obligate intracellular parasite Trachipleistophora hominis: new insights into microsporidian genome dynamics and reductive evolution.</title>
        <authorList>
            <person name="Heinz E."/>
            <person name="Williams T.A."/>
            <person name="Nakjang S."/>
            <person name="Noel C.J."/>
            <person name="Swan D.C."/>
            <person name="Goldberg A.V."/>
            <person name="Harris S.R."/>
            <person name="Weinmaier T."/>
            <person name="Markert S."/>
            <person name="Becher D."/>
            <person name="Bernhardt J."/>
            <person name="Dagan T."/>
            <person name="Hacker C."/>
            <person name="Lucocq J.M."/>
            <person name="Schweder T."/>
            <person name="Rattei T."/>
            <person name="Hall N."/>
            <person name="Hirt R.P."/>
            <person name="Embley T.M."/>
        </authorList>
    </citation>
    <scope>NUCLEOTIDE SEQUENCE [LARGE SCALE GENOMIC DNA]</scope>
</reference>
<dbReference type="HOGENOM" id="CLU_1050483_0_0_1"/>
<proteinExistence type="predicted"/>
<dbReference type="Proteomes" id="UP000011185">
    <property type="component" value="Unassembled WGS sequence"/>
</dbReference>
<protein>
    <submittedName>
        <fullName evidence="1">Uncharacterized protein</fullName>
    </submittedName>
</protein>
<dbReference type="OMA" id="NAGKSCK"/>
<accession>L7JV27</accession>
<name>L7JV27_TRAHO</name>
<gene>
    <name evidence="1" type="ORF">THOM_1719</name>
</gene>
<sequence>MLRLNPETNKSFEMNSKDKKKRDLLWKNIAEKVDEVDDPSVAQTMFSYFMKSFNKKMKEANAGKSCKKWIYYDLAKKYMPDLVASAEQTAREIENKNSAEKVLSGSCSANNNEKSNMTNIVQAESDANVPLTSRSAKESVEEHEIAKNDTMKLELEKKADNVFEFGKNLSVSPQKHDEKETNIDMPKKRLKVHKDAALKFSDPSDVKILDLINERDMLVKRLLITDNNDEKLIRKIAAKDNAIQDLLGDRKERMALVSLIREKLL</sequence>
<evidence type="ECO:0000313" key="1">
    <source>
        <dbReference type="EMBL" id="ELQ75333.1"/>
    </source>
</evidence>
<keyword evidence="2" id="KW-1185">Reference proteome</keyword>
<dbReference type="EMBL" id="JH993971">
    <property type="protein sequence ID" value="ELQ75333.1"/>
    <property type="molecule type" value="Genomic_DNA"/>
</dbReference>
<dbReference type="InParanoid" id="L7JV27"/>
<dbReference type="AlphaFoldDB" id="L7JV27"/>